<gene>
    <name evidence="2" type="ORF">SAE02_75100</name>
</gene>
<dbReference type="Gene3D" id="3.10.50.30">
    <property type="entry name" value="Transcription elongation factor, GreA/GreB, C-terminal domain"/>
    <property type="match status" value="1"/>
</dbReference>
<dbReference type="EMBL" id="BJYZ01000077">
    <property type="protein sequence ID" value="GEO43362.1"/>
    <property type="molecule type" value="Genomic_DNA"/>
</dbReference>
<evidence type="ECO:0000313" key="3">
    <source>
        <dbReference type="Proteomes" id="UP000321523"/>
    </source>
</evidence>
<organism evidence="2 3">
    <name type="scientific">Skermanella aerolata</name>
    <dbReference type="NCBI Taxonomy" id="393310"/>
    <lineage>
        <taxon>Bacteria</taxon>
        <taxon>Pseudomonadati</taxon>
        <taxon>Pseudomonadota</taxon>
        <taxon>Alphaproteobacteria</taxon>
        <taxon>Rhodospirillales</taxon>
        <taxon>Azospirillaceae</taxon>
        <taxon>Skermanella</taxon>
    </lineage>
</organism>
<comment type="caution">
    <text evidence="2">The sequence shown here is derived from an EMBL/GenBank/DDBJ whole genome shotgun (WGS) entry which is preliminary data.</text>
</comment>
<dbReference type="InterPro" id="IPR029462">
    <property type="entry name" value="Rnk_N"/>
</dbReference>
<feature type="domain" description="Regulator of nucleoside diphosphate kinase N-terminal" evidence="1">
    <location>
        <begin position="10"/>
        <end position="50"/>
    </location>
</feature>
<proteinExistence type="predicted"/>
<dbReference type="GO" id="GO:0003677">
    <property type="term" value="F:DNA binding"/>
    <property type="evidence" value="ECO:0007669"/>
    <property type="project" value="InterPro"/>
</dbReference>
<dbReference type="SUPFAM" id="SSF54534">
    <property type="entry name" value="FKBP-like"/>
    <property type="match status" value="1"/>
</dbReference>
<sequence length="142" mass="15510">MPTNIECSLPDITVGDRDHSLIEWILEEIPQRERFPTAVMLDQELARARIIPASEVPASVVTLGSHFFYREHETGIMRAGTLTIAGVLPGFACHGESSISLLTLLGVALLGLCEGQLISLHAPEGRVCMVSVLKVLAQPRRR</sequence>
<dbReference type="Pfam" id="PF14760">
    <property type="entry name" value="Rnk_N"/>
    <property type="match status" value="1"/>
</dbReference>
<dbReference type="InterPro" id="IPR036953">
    <property type="entry name" value="GreA/GreB_C_sf"/>
</dbReference>
<accession>A0A512E3T4</accession>
<dbReference type="AlphaFoldDB" id="A0A512E3T4"/>
<name>A0A512E3T4_9PROT</name>
<reference evidence="2 3" key="1">
    <citation type="submission" date="2019-07" db="EMBL/GenBank/DDBJ databases">
        <title>Whole genome shotgun sequence of Skermanella aerolata NBRC 106429.</title>
        <authorList>
            <person name="Hosoyama A."/>
            <person name="Uohara A."/>
            <person name="Ohji S."/>
            <person name="Ichikawa N."/>
        </authorList>
    </citation>
    <scope>NUCLEOTIDE SEQUENCE [LARGE SCALE GENOMIC DNA]</scope>
    <source>
        <strain evidence="2 3">NBRC 106429</strain>
    </source>
</reference>
<evidence type="ECO:0000313" key="2">
    <source>
        <dbReference type="EMBL" id="GEO43362.1"/>
    </source>
</evidence>
<keyword evidence="3" id="KW-1185">Reference proteome</keyword>
<dbReference type="RefSeq" id="WP_169789499.1">
    <property type="nucleotide sequence ID" value="NZ_BJYZ01000077.1"/>
</dbReference>
<dbReference type="Proteomes" id="UP000321523">
    <property type="component" value="Unassembled WGS sequence"/>
</dbReference>
<evidence type="ECO:0000259" key="1">
    <source>
        <dbReference type="Pfam" id="PF14760"/>
    </source>
</evidence>
<protein>
    <recommendedName>
        <fullName evidence="1">Regulator of nucleoside diphosphate kinase N-terminal domain-containing protein</fullName>
    </recommendedName>
</protein>
<dbReference type="GO" id="GO:0032784">
    <property type="term" value="P:regulation of DNA-templated transcription elongation"/>
    <property type="evidence" value="ECO:0007669"/>
    <property type="project" value="InterPro"/>
</dbReference>